<proteinExistence type="inferred from homology"/>
<evidence type="ECO:0000256" key="4">
    <source>
        <dbReference type="ARBA" id="ARBA00022900"/>
    </source>
</evidence>
<dbReference type="Pfam" id="PF05375">
    <property type="entry name" value="Pacifastin_I"/>
    <property type="match status" value="1"/>
</dbReference>
<evidence type="ECO:0000313" key="8">
    <source>
        <dbReference type="EMBL" id="VVC88900.1"/>
    </source>
</evidence>
<evidence type="ECO:0000259" key="7">
    <source>
        <dbReference type="Pfam" id="PF05375"/>
    </source>
</evidence>
<gene>
    <name evidence="8" type="ORF">LSINAPIS_LOCUS2157</name>
</gene>
<evidence type="ECO:0000256" key="6">
    <source>
        <dbReference type="ARBA" id="ARBA00029459"/>
    </source>
</evidence>
<keyword evidence="2" id="KW-0964">Secreted</keyword>
<feature type="domain" description="Pacifastin" evidence="7">
    <location>
        <begin position="63"/>
        <end position="93"/>
    </location>
</feature>
<accession>A0A5E4PSG4</accession>
<reference evidence="8 9" key="1">
    <citation type="submission" date="2017-07" db="EMBL/GenBank/DDBJ databases">
        <authorList>
            <person name="Talla V."/>
            <person name="Backstrom N."/>
        </authorList>
    </citation>
    <scope>NUCLEOTIDE SEQUENCE [LARGE SCALE GENOMIC DNA]</scope>
</reference>
<dbReference type="GO" id="GO:0005576">
    <property type="term" value="C:extracellular region"/>
    <property type="evidence" value="ECO:0007669"/>
    <property type="project" value="UniProtKB-SubCell"/>
</dbReference>
<protein>
    <recommendedName>
        <fullName evidence="7">Pacifastin domain-containing protein</fullName>
    </recommendedName>
</protein>
<evidence type="ECO:0000256" key="1">
    <source>
        <dbReference type="ARBA" id="ARBA00004613"/>
    </source>
</evidence>
<evidence type="ECO:0000256" key="3">
    <source>
        <dbReference type="ARBA" id="ARBA00022690"/>
    </source>
</evidence>
<dbReference type="AlphaFoldDB" id="A0A5E4PSG4"/>
<comment type="subcellular location">
    <subcellularLocation>
        <location evidence="1">Secreted</location>
    </subcellularLocation>
</comment>
<dbReference type="GO" id="GO:0004867">
    <property type="term" value="F:serine-type endopeptidase inhibitor activity"/>
    <property type="evidence" value="ECO:0007669"/>
    <property type="project" value="UniProtKB-KW"/>
</dbReference>
<evidence type="ECO:0000256" key="2">
    <source>
        <dbReference type="ARBA" id="ARBA00022525"/>
    </source>
</evidence>
<organism evidence="8 9">
    <name type="scientific">Leptidea sinapis</name>
    <dbReference type="NCBI Taxonomy" id="189913"/>
    <lineage>
        <taxon>Eukaryota</taxon>
        <taxon>Metazoa</taxon>
        <taxon>Ecdysozoa</taxon>
        <taxon>Arthropoda</taxon>
        <taxon>Hexapoda</taxon>
        <taxon>Insecta</taxon>
        <taxon>Pterygota</taxon>
        <taxon>Neoptera</taxon>
        <taxon>Endopterygota</taxon>
        <taxon>Lepidoptera</taxon>
        <taxon>Glossata</taxon>
        <taxon>Ditrysia</taxon>
        <taxon>Papilionoidea</taxon>
        <taxon>Pieridae</taxon>
        <taxon>Dismorphiinae</taxon>
        <taxon>Leptidea</taxon>
    </lineage>
</organism>
<dbReference type="SUPFAM" id="SSF57283">
    <property type="entry name" value="PMP inhibitors"/>
    <property type="match status" value="1"/>
</dbReference>
<dbReference type="Proteomes" id="UP000324832">
    <property type="component" value="Unassembled WGS sequence"/>
</dbReference>
<keyword evidence="5" id="KW-1015">Disulfide bond</keyword>
<comment type="similarity">
    <text evidence="6">Belongs to the protease inhibitor I19 family.</text>
</comment>
<keyword evidence="9" id="KW-1185">Reference proteome</keyword>
<name>A0A5E4PSG4_9NEOP</name>
<keyword evidence="4" id="KW-0722">Serine protease inhibitor</keyword>
<sequence length="109" mass="12405">MIDENKSAHKVYDWIGRCLQKYKNSGVEYFHQPRALSITYLLRLAQKKPKTFGVTSVAEAVGCKPFTSYTVECNRCVCGADSIEYCTRMSCLVPETTRSDENSDYSKQD</sequence>
<dbReference type="InterPro" id="IPR036201">
    <property type="entry name" value="Pacifastin_dom_sf"/>
</dbReference>
<keyword evidence="3" id="KW-0646">Protease inhibitor</keyword>
<dbReference type="EMBL" id="FZQP02000415">
    <property type="protein sequence ID" value="VVC88900.1"/>
    <property type="molecule type" value="Genomic_DNA"/>
</dbReference>
<dbReference type="InterPro" id="IPR008037">
    <property type="entry name" value="Pacifastin_dom"/>
</dbReference>
<evidence type="ECO:0000313" key="9">
    <source>
        <dbReference type="Proteomes" id="UP000324832"/>
    </source>
</evidence>
<evidence type="ECO:0000256" key="5">
    <source>
        <dbReference type="ARBA" id="ARBA00023157"/>
    </source>
</evidence>